<dbReference type="GO" id="GO:0003755">
    <property type="term" value="F:peptidyl-prolyl cis-trans isomerase activity"/>
    <property type="evidence" value="ECO:0007669"/>
    <property type="project" value="InterPro"/>
</dbReference>
<dbReference type="Proteomes" id="UP001165085">
    <property type="component" value="Unassembled WGS sequence"/>
</dbReference>
<reference evidence="3" key="1">
    <citation type="journal article" date="2023" name="Commun. Biol.">
        <title>Genome analysis of Parmales, the sister group of diatoms, reveals the evolutionary specialization of diatoms from phago-mixotrophs to photoautotrophs.</title>
        <authorList>
            <person name="Ban H."/>
            <person name="Sato S."/>
            <person name="Yoshikawa S."/>
            <person name="Yamada K."/>
            <person name="Nakamura Y."/>
            <person name="Ichinomiya M."/>
            <person name="Sato N."/>
            <person name="Blanc-Mathieu R."/>
            <person name="Endo H."/>
            <person name="Kuwata A."/>
            <person name="Ogata H."/>
        </authorList>
    </citation>
    <scope>NUCLEOTIDE SEQUENCE [LARGE SCALE GENOMIC DNA]</scope>
    <source>
        <strain evidence="3">NIES 3701</strain>
    </source>
</reference>
<dbReference type="EMBL" id="BRXY01000233">
    <property type="protein sequence ID" value="GMH79377.1"/>
    <property type="molecule type" value="Genomic_DNA"/>
</dbReference>
<dbReference type="PANTHER" id="PTHR11071:SF561">
    <property type="entry name" value="PEPTIDYL-PROLYL CIS-TRANS ISOMERASE D-RELATED"/>
    <property type="match status" value="1"/>
</dbReference>
<organism evidence="2 3">
    <name type="scientific">Triparma strigata</name>
    <dbReference type="NCBI Taxonomy" id="1606541"/>
    <lineage>
        <taxon>Eukaryota</taxon>
        <taxon>Sar</taxon>
        <taxon>Stramenopiles</taxon>
        <taxon>Ochrophyta</taxon>
        <taxon>Bolidophyceae</taxon>
        <taxon>Parmales</taxon>
        <taxon>Triparmaceae</taxon>
        <taxon>Triparma</taxon>
    </lineage>
</organism>
<dbReference type="PROSITE" id="PS50072">
    <property type="entry name" value="CSA_PPIASE_2"/>
    <property type="match status" value="1"/>
</dbReference>
<dbReference type="OrthoDB" id="193499at2759"/>
<evidence type="ECO:0000313" key="3">
    <source>
        <dbReference type="Proteomes" id="UP001165085"/>
    </source>
</evidence>
<dbReference type="GO" id="GO:0005737">
    <property type="term" value="C:cytoplasm"/>
    <property type="evidence" value="ECO:0007669"/>
    <property type="project" value="TreeGrafter"/>
</dbReference>
<dbReference type="InterPro" id="IPR029000">
    <property type="entry name" value="Cyclophilin-like_dom_sf"/>
</dbReference>
<dbReference type="InterPro" id="IPR002130">
    <property type="entry name" value="Cyclophilin-type_PPIase_dom"/>
</dbReference>
<keyword evidence="3" id="KW-1185">Reference proteome</keyword>
<dbReference type="Pfam" id="PF00160">
    <property type="entry name" value="Pro_isomerase"/>
    <property type="match status" value="1"/>
</dbReference>
<sequence>MSEDPTVASLSPGDKLCKMVLVTPTGEKDLWIELKSSLVPHTCSSFLSLPSLPFVRLLPSGFLQSSVPPLPSFPDESFSVPFTSPYTLAMSSSSPHTSNGQFFITLQPQTHLEGKFVAFGTVVKGGEALEEINEIETVNERPEGISFKSITEITE</sequence>
<evidence type="ECO:0000313" key="2">
    <source>
        <dbReference type="EMBL" id="GMH79377.1"/>
    </source>
</evidence>
<feature type="domain" description="PPIase cyclophilin-type" evidence="1">
    <location>
        <begin position="29"/>
        <end position="142"/>
    </location>
</feature>
<comment type="caution">
    <text evidence="2">The sequence shown here is derived from an EMBL/GenBank/DDBJ whole genome shotgun (WGS) entry which is preliminary data.</text>
</comment>
<dbReference type="Gene3D" id="2.40.100.10">
    <property type="entry name" value="Cyclophilin-like"/>
    <property type="match status" value="1"/>
</dbReference>
<evidence type="ECO:0000259" key="1">
    <source>
        <dbReference type="PROSITE" id="PS50072"/>
    </source>
</evidence>
<dbReference type="AlphaFoldDB" id="A0A9W7AW27"/>
<gene>
    <name evidence="2" type="ORF">TrST_g7874</name>
</gene>
<protein>
    <recommendedName>
        <fullName evidence="1">PPIase cyclophilin-type domain-containing protein</fullName>
    </recommendedName>
</protein>
<dbReference type="PANTHER" id="PTHR11071">
    <property type="entry name" value="PEPTIDYL-PROLYL CIS-TRANS ISOMERASE"/>
    <property type="match status" value="1"/>
</dbReference>
<accession>A0A9W7AW27</accession>
<dbReference type="SUPFAM" id="SSF50891">
    <property type="entry name" value="Cyclophilin-like"/>
    <property type="match status" value="1"/>
</dbReference>
<name>A0A9W7AW27_9STRA</name>
<proteinExistence type="predicted"/>